<name>A0AAN9GFM9_9CAEN</name>
<protein>
    <submittedName>
        <fullName evidence="1">Uncharacterized protein</fullName>
    </submittedName>
</protein>
<comment type="caution">
    <text evidence="1">The sequence shown here is derived from an EMBL/GenBank/DDBJ whole genome shotgun (WGS) entry which is preliminary data.</text>
</comment>
<keyword evidence="2" id="KW-1185">Reference proteome</keyword>
<evidence type="ECO:0000313" key="2">
    <source>
        <dbReference type="Proteomes" id="UP001374579"/>
    </source>
</evidence>
<evidence type="ECO:0000313" key="1">
    <source>
        <dbReference type="EMBL" id="KAK7105050.1"/>
    </source>
</evidence>
<gene>
    <name evidence="1" type="ORF">V1264_019671</name>
</gene>
<dbReference type="AlphaFoldDB" id="A0AAN9GFM9"/>
<organism evidence="1 2">
    <name type="scientific">Littorina saxatilis</name>
    <dbReference type="NCBI Taxonomy" id="31220"/>
    <lineage>
        <taxon>Eukaryota</taxon>
        <taxon>Metazoa</taxon>
        <taxon>Spiralia</taxon>
        <taxon>Lophotrochozoa</taxon>
        <taxon>Mollusca</taxon>
        <taxon>Gastropoda</taxon>
        <taxon>Caenogastropoda</taxon>
        <taxon>Littorinimorpha</taxon>
        <taxon>Littorinoidea</taxon>
        <taxon>Littorinidae</taxon>
        <taxon>Littorina</taxon>
    </lineage>
</organism>
<accession>A0AAN9GFM9</accession>
<sequence length="118" mass="12713">MKYTLFLKRVSKLAAQGCLHTSACITTVVPAMKVTLGNCQKRPYSSCTVCLHTSACITTVVPAMKVTLGNCQKRPYSSCTVCLHTSAHIPTVVPAIKNALFEKSVPTVAAQWCLHTTT</sequence>
<dbReference type="Proteomes" id="UP001374579">
    <property type="component" value="Unassembled WGS sequence"/>
</dbReference>
<reference evidence="1 2" key="1">
    <citation type="submission" date="2024-02" db="EMBL/GenBank/DDBJ databases">
        <title>Chromosome-scale genome assembly of the rough periwinkle Littorina saxatilis.</title>
        <authorList>
            <person name="De Jode A."/>
            <person name="Faria R."/>
            <person name="Formenti G."/>
            <person name="Sims Y."/>
            <person name="Smith T.P."/>
            <person name="Tracey A."/>
            <person name="Wood J.M.D."/>
            <person name="Zagrodzka Z.B."/>
            <person name="Johannesson K."/>
            <person name="Butlin R.K."/>
            <person name="Leder E.H."/>
        </authorList>
    </citation>
    <scope>NUCLEOTIDE SEQUENCE [LARGE SCALE GENOMIC DNA]</scope>
    <source>
        <strain evidence="1">Snail1</strain>
        <tissue evidence="1">Muscle</tissue>
    </source>
</reference>
<dbReference type="EMBL" id="JBAMIC010000008">
    <property type="protein sequence ID" value="KAK7105050.1"/>
    <property type="molecule type" value="Genomic_DNA"/>
</dbReference>
<proteinExistence type="predicted"/>